<evidence type="ECO:0000313" key="2">
    <source>
        <dbReference type="EMBL" id="KAJ8360737.1"/>
    </source>
</evidence>
<dbReference type="EMBL" id="JAINUF010000005">
    <property type="protein sequence ID" value="KAJ8360737.1"/>
    <property type="molecule type" value="Genomic_DNA"/>
</dbReference>
<evidence type="ECO:0000256" key="1">
    <source>
        <dbReference type="SAM" id="MobiDB-lite"/>
    </source>
</evidence>
<comment type="caution">
    <text evidence="2">The sequence shown here is derived from an EMBL/GenBank/DDBJ whole genome shotgun (WGS) entry which is preliminary data.</text>
</comment>
<accession>A0A9Q1J107</accession>
<dbReference type="AlphaFoldDB" id="A0A9Q1J107"/>
<organism evidence="2 3">
    <name type="scientific">Synaphobranchus kaupii</name>
    <name type="common">Kaup's arrowtooth eel</name>
    <dbReference type="NCBI Taxonomy" id="118154"/>
    <lineage>
        <taxon>Eukaryota</taxon>
        <taxon>Metazoa</taxon>
        <taxon>Chordata</taxon>
        <taxon>Craniata</taxon>
        <taxon>Vertebrata</taxon>
        <taxon>Euteleostomi</taxon>
        <taxon>Actinopterygii</taxon>
        <taxon>Neopterygii</taxon>
        <taxon>Teleostei</taxon>
        <taxon>Anguilliformes</taxon>
        <taxon>Synaphobranchidae</taxon>
        <taxon>Synaphobranchus</taxon>
    </lineage>
</organism>
<name>A0A9Q1J107_SYNKA</name>
<feature type="region of interest" description="Disordered" evidence="1">
    <location>
        <begin position="1"/>
        <end position="85"/>
    </location>
</feature>
<gene>
    <name evidence="2" type="ORF">SKAU_G00172620</name>
</gene>
<feature type="compositionally biased region" description="Pro residues" evidence="1">
    <location>
        <begin position="61"/>
        <end position="75"/>
    </location>
</feature>
<proteinExistence type="predicted"/>
<keyword evidence="3" id="KW-1185">Reference proteome</keyword>
<reference evidence="2" key="1">
    <citation type="journal article" date="2023" name="Science">
        <title>Genome structures resolve the early diversification of teleost fishes.</title>
        <authorList>
            <person name="Parey E."/>
            <person name="Louis A."/>
            <person name="Montfort J."/>
            <person name="Bouchez O."/>
            <person name="Roques C."/>
            <person name="Iampietro C."/>
            <person name="Lluch J."/>
            <person name="Castinel A."/>
            <person name="Donnadieu C."/>
            <person name="Desvignes T."/>
            <person name="Floi Bucao C."/>
            <person name="Jouanno E."/>
            <person name="Wen M."/>
            <person name="Mejri S."/>
            <person name="Dirks R."/>
            <person name="Jansen H."/>
            <person name="Henkel C."/>
            <person name="Chen W.J."/>
            <person name="Zahm M."/>
            <person name="Cabau C."/>
            <person name="Klopp C."/>
            <person name="Thompson A.W."/>
            <person name="Robinson-Rechavi M."/>
            <person name="Braasch I."/>
            <person name="Lecointre G."/>
            <person name="Bobe J."/>
            <person name="Postlethwait J.H."/>
            <person name="Berthelot C."/>
            <person name="Roest Crollius H."/>
            <person name="Guiguen Y."/>
        </authorList>
    </citation>
    <scope>NUCLEOTIDE SEQUENCE</scope>
    <source>
        <strain evidence="2">WJC10195</strain>
    </source>
</reference>
<evidence type="ECO:0000313" key="3">
    <source>
        <dbReference type="Proteomes" id="UP001152622"/>
    </source>
</evidence>
<dbReference type="Proteomes" id="UP001152622">
    <property type="component" value="Chromosome 5"/>
</dbReference>
<sequence length="85" mass="9480">MPLEKKPGCFFTRSRPTHRHLYRNPPTPAQPGRALQGISLSTEPRVTSPRHRTRLRESPLCTPPPGYHELCPPPSAGLLRPVGSH</sequence>
<protein>
    <submittedName>
        <fullName evidence="2">Uncharacterized protein</fullName>
    </submittedName>
</protein>